<accession>A0A644YG36</accession>
<name>A0A644YG36_9ZZZZ</name>
<dbReference type="AlphaFoldDB" id="A0A644YG36"/>
<comment type="caution">
    <text evidence="1">The sequence shown here is derived from an EMBL/GenBank/DDBJ whole genome shotgun (WGS) entry which is preliminary data.</text>
</comment>
<dbReference type="EMBL" id="VSSQ01004406">
    <property type="protein sequence ID" value="MPM25064.1"/>
    <property type="molecule type" value="Genomic_DNA"/>
</dbReference>
<organism evidence="1">
    <name type="scientific">bioreactor metagenome</name>
    <dbReference type="NCBI Taxonomy" id="1076179"/>
    <lineage>
        <taxon>unclassified sequences</taxon>
        <taxon>metagenomes</taxon>
        <taxon>ecological metagenomes</taxon>
    </lineage>
</organism>
<reference evidence="1" key="1">
    <citation type="submission" date="2019-08" db="EMBL/GenBank/DDBJ databases">
        <authorList>
            <person name="Kucharzyk K."/>
            <person name="Murdoch R.W."/>
            <person name="Higgins S."/>
            <person name="Loffler F."/>
        </authorList>
    </citation>
    <scope>NUCLEOTIDE SEQUENCE</scope>
</reference>
<protein>
    <submittedName>
        <fullName evidence="1">Uncharacterized protein</fullName>
    </submittedName>
</protein>
<gene>
    <name evidence="1" type="ORF">SDC9_71554</name>
</gene>
<sequence>MPAHGLCFHLFRRHACGGYAASGCVARGSVAAGDQRGVPAGNRCVSIACGLRARLTGGGKTTRRKSQTERKRQQFRGFRALFAGKHAAYAPFHRFLIGVQRHAEGQ</sequence>
<proteinExistence type="predicted"/>
<evidence type="ECO:0000313" key="1">
    <source>
        <dbReference type="EMBL" id="MPM25064.1"/>
    </source>
</evidence>